<dbReference type="WBParaSite" id="TCNE_0000999501-mRNA-1">
    <property type="protein sequence ID" value="TCNE_0000999501-mRNA-1"/>
    <property type="gene ID" value="TCNE_0000999501"/>
</dbReference>
<evidence type="ECO:0000259" key="1">
    <source>
        <dbReference type="PROSITE" id="PS50181"/>
    </source>
</evidence>
<evidence type="ECO:0000313" key="4">
    <source>
        <dbReference type="WBParaSite" id="TCNE_0000999501-mRNA-1"/>
    </source>
</evidence>
<accession>A0A183UNC5</accession>
<dbReference type="PROSITE" id="PS50181">
    <property type="entry name" value="FBOX"/>
    <property type="match status" value="1"/>
</dbReference>
<sequence>MSCMVHPYQKRCSTMSNTSSSNVKSIFPGDLLPDVVLLTIFKYMHPLDLINGVSTVSKRWNKLVNTPSNYRNVRVIVDEDSVRSGSAKAFLHKAAMCIRELCLDYETKVSPGCLTMVLPECMPNVTVLDIGLIDDVKTNIDRLITCFPNVEILNMDHVGNIIICSIYFSFRGLERAPFIPTLTELYLHQVYLDNPCYAVIGQLKNLKKLSIISSIGTPDEELLRLKNLSNLEHFHMDCCGQDCDFSPMGVAELFRLPNENPSNFFPYRLKYLRFSDCYYLDEESVPELIKSCPELESLNITRDEFMGEEAFAMIIKNLKKLRFLDARELGEMRCDALRHLSNEDLPELQFLALSEKQIEQTILEELSKERPKLIISNRRNYIINWREQDGELLVNNQFEGDLNAVLNDLGEMEGFCCMDSFTAYPCGEED</sequence>
<gene>
    <name evidence="2" type="ORF">TCNE_LOCUS9995</name>
</gene>
<dbReference type="Pfam" id="PF12937">
    <property type="entry name" value="F-box-like"/>
    <property type="match status" value="1"/>
</dbReference>
<dbReference type="Proteomes" id="UP000050794">
    <property type="component" value="Unassembled WGS sequence"/>
</dbReference>
<dbReference type="InterPro" id="IPR036047">
    <property type="entry name" value="F-box-like_dom_sf"/>
</dbReference>
<proteinExistence type="predicted"/>
<reference evidence="4" key="1">
    <citation type="submission" date="2016-06" db="UniProtKB">
        <authorList>
            <consortium name="WormBaseParasite"/>
        </authorList>
    </citation>
    <scope>IDENTIFICATION</scope>
</reference>
<dbReference type="InterPro" id="IPR001810">
    <property type="entry name" value="F-box_dom"/>
</dbReference>
<evidence type="ECO:0000313" key="2">
    <source>
        <dbReference type="EMBL" id="VDM41316.1"/>
    </source>
</evidence>
<dbReference type="Gene3D" id="3.80.10.10">
    <property type="entry name" value="Ribonuclease Inhibitor"/>
    <property type="match status" value="1"/>
</dbReference>
<dbReference type="CDD" id="cd09917">
    <property type="entry name" value="F-box_SF"/>
    <property type="match status" value="1"/>
</dbReference>
<protein>
    <submittedName>
        <fullName evidence="4">F-box domain-containing protein</fullName>
    </submittedName>
</protein>
<dbReference type="PANTHER" id="PTHR38926:SF5">
    <property type="entry name" value="F-BOX AND LEUCINE-RICH REPEAT PROTEIN 6"/>
    <property type="match status" value="1"/>
</dbReference>
<organism evidence="3 4">
    <name type="scientific">Toxocara canis</name>
    <name type="common">Canine roundworm</name>
    <dbReference type="NCBI Taxonomy" id="6265"/>
    <lineage>
        <taxon>Eukaryota</taxon>
        <taxon>Metazoa</taxon>
        <taxon>Ecdysozoa</taxon>
        <taxon>Nematoda</taxon>
        <taxon>Chromadorea</taxon>
        <taxon>Rhabditida</taxon>
        <taxon>Spirurina</taxon>
        <taxon>Ascaridomorpha</taxon>
        <taxon>Ascaridoidea</taxon>
        <taxon>Toxocaridae</taxon>
        <taxon>Toxocara</taxon>
    </lineage>
</organism>
<dbReference type="InterPro" id="IPR032675">
    <property type="entry name" value="LRR_dom_sf"/>
</dbReference>
<dbReference type="Gene3D" id="1.20.1280.50">
    <property type="match status" value="1"/>
</dbReference>
<feature type="domain" description="F-box" evidence="1">
    <location>
        <begin position="26"/>
        <end position="73"/>
    </location>
</feature>
<evidence type="ECO:0000313" key="3">
    <source>
        <dbReference type="Proteomes" id="UP000050794"/>
    </source>
</evidence>
<dbReference type="SUPFAM" id="SSF52047">
    <property type="entry name" value="RNI-like"/>
    <property type="match status" value="1"/>
</dbReference>
<reference evidence="2 3" key="2">
    <citation type="submission" date="2018-11" db="EMBL/GenBank/DDBJ databases">
        <authorList>
            <consortium name="Pathogen Informatics"/>
        </authorList>
    </citation>
    <scope>NUCLEOTIDE SEQUENCE [LARGE SCALE GENOMIC DNA]</scope>
</reference>
<keyword evidence="3" id="KW-1185">Reference proteome</keyword>
<dbReference type="PANTHER" id="PTHR38926">
    <property type="entry name" value="F-BOX DOMAIN CONTAINING PROTEIN, EXPRESSED"/>
    <property type="match status" value="1"/>
</dbReference>
<name>A0A183UNC5_TOXCA</name>
<dbReference type="AlphaFoldDB" id="A0A183UNC5"/>
<dbReference type="SUPFAM" id="SSF81383">
    <property type="entry name" value="F-box domain"/>
    <property type="match status" value="1"/>
</dbReference>
<dbReference type="EMBL" id="UYWY01020355">
    <property type="protein sequence ID" value="VDM41316.1"/>
    <property type="molecule type" value="Genomic_DNA"/>
</dbReference>